<dbReference type="EMBL" id="JAVRRG010000020">
    <property type="protein sequence ID" value="KAK5096953.1"/>
    <property type="molecule type" value="Genomic_DNA"/>
</dbReference>
<sequence>MPYGQSLYLEKTSIGSRKVKKGTPNDHFPQARQRPQAPGPSNSRKPVCRDSLYDEPKRFNTVYYQQPHSASSRHPSHTVSQGSVNLYSRNSAYSPSATQKKSSHGSREYASSQAYDVRDQQLHTYPKGSLREFLHIDKDTICSLPLSVAKSYSVWREMIHDLAQRCETKAHNDLLDRLQDTKDEDPDLEKPALSFRVNGKRVLFSTAGPLSFSLVLETKARERGLKKVDPMYYKHFLNQVGQFIEAQTQYLYMAKDLKRARDFSHVYEARVLEAAKLRISARRTEYLNAYHTTTGSTQDRALQKWHETEIPFQRAQNAVAFMAVLRWHFNSDGYNLKDDYDVLHRGSFKDLDADGQTHATRLLEYLQLQQEYERDTDQGLDDQEELNLDSPRVLNRVGDDMERGVRDEDIREVIRHFEGELANK</sequence>
<proteinExistence type="predicted"/>
<gene>
    <name evidence="2" type="ORF">LTR24_002394</name>
</gene>
<organism evidence="2 3">
    <name type="scientific">Lithohypha guttulata</name>
    <dbReference type="NCBI Taxonomy" id="1690604"/>
    <lineage>
        <taxon>Eukaryota</taxon>
        <taxon>Fungi</taxon>
        <taxon>Dikarya</taxon>
        <taxon>Ascomycota</taxon>
        <taxon>Pezizomycotina</taxon>
        <taxon>Eurotiomycetes</taxon>
        <taxon>Chaetothyriomycetidae</taxon>
        <taxon>Chaetothyriales</taxon>
        <taxon>Trichomeriaceae</taxon>
        <taxon>Lithohypha</taxon>
    </lineage>
</organism>
<dbReference type="Proteomes" id="UP001345013">
    <property type="component" value="Unassembled WGS sequence"/>
</dbReference>
<feature type="region of interest" description="Disordered" evidence="1">
    <location>
        <begin position="1"/>
        <end position="51"/>
    </location>
</feature>
<evidence type="ECO:0000313" key="2">
    <source>
        <dbReference type="EMBL" id="KAK5096953.1"/>
    </source>
</evidence>
<evidence type="ECO:0000313" key="3">
    <source>
        <dbReference type="Proteomes" id="UP001345013"/>
    </source>
</evidence>
<name>A0ABR0KHU0_9EURO</name>
<comment type="caution">
    <text evidence="2">The sequence shown here is derived from an EMBL/GenBank/DDBJ whole genome shotgun (WGS) entry which is preliminary data.</text>
</comment>
<protein>
    <submittedName>
        <fullName evidence="2">Uncharacterized protein</fullName>
    </submittedName>
</protein>
<feature type="region of interest" description="Disordered" evidence="1">
    <location>
        <begin position="89"/>
        <end position="115"/>
    </location>
</feature>
<keyword evidence="3" id="KW-1185">Reference proteome</keyword>
<accession>A0ABR0KHU0</accession>
<feature type="compositionally biased region" description="Polar residues" evidence="1">
    <location>
        <begin position="89"/>
        <end position="100"/>
    </location>
</feature>
<reference evidence="2 3" key="1">
    <citation type="submission" date="2023-08" db="EMBL/GenBank/DDBJ databases">
        <title>Black Yeasts Isolated from many extreme environments.</title>
        <authorList>
            <person name="Coleine C."/>
            <person name="Stajich J.E."/>
            <person name="Selbmann L."/>
        </authorList>
    </citation>
    <scope>NUCLEOTIDE SEQUENCE [LARGE SCALE GENOMIC DNA]</scope>
    <source>
        <strain evidence="2 3">CCFEE 5885</strain>
    </source>
</reference>
<evidence type="ECO:0000256" key="1">
    <source>
        <dbReference type="SAM" id="MobiDB-lite"/>
    </source>
</evidence>